<dbReference type="GeneID" id="28821145"/>
<dbReference type="Pfam" id="PF00106">
    <property type="entry name" value="adh_short"/>
    <property type="match status" value="1"/>
</dbReference>
<gene>
    <name evidence="2" type="ORF">LY89DRAFT_63501</name>
</gene>
<dbReference type="SUPFAM" id="SSF51735">
    <property type="entry name" value="NAD(P)-binding Rossmann-fold domains"/>
    <property type="match status" value="1"/>
</dbReference>
<sequence>MVTIKAIRDANKSISSNFTVIFVGATSGIGLGAVETLLKSTTASKIYIIGRSQSSFAPTLAKLKNLNASAEIIFIEAQVSLLKDVERVCTIINTQESTIDLLWLSQGGLPGGHILTPEGLFEFLAIGYYSRLLFMSRLVPLLNKASNPRVVSVLTASQEGAINTADMGVLDPKNYNLFPTMRQGVMMMSLSMKELSMQNPKISFVHTNPGMVSTNVHHNWANSMTGYFTVFRWLLEWVLIPLMHIVGSTSEEAGEIGLYELTTERYGVGTGNNFFRLDEKAEDAGANSLLEKYEEDGTQKKVWEHTLEVFDKVLAQ</sequence>
<dbReference type="PANTHER" id="PTHR47534">
    <property type="entry name" value="YALI0E05731P"/>
    <property type="match status" value="1"/>
</dbReference>
<dbReference type="EMBL" id="KQ947415">
    <property type="protein sequence ID" value="KUJ16740.1"/>
    <property type="molecule type" value="Genomic_DNA"/>
</dbReference>
<dbReference type="FunCoup" id="A0A194X994">
    <property type="interactions" value="44"/>
</dbReference>
<keyword evidence="3" id="KW-1185">Reference proteome</keyword>
<evidence type="ECO:0000313" key="2">
    <source>
        <dbReference type="EMBL" id="KUJ16740.1"/>
    </source>
</evidence>
<evidence type="ECO:0000313" key="3">
    <source>
        <dbReference type="Proteomes" id="UP000070700"/>
    </source>
</evidence>
<reference evidence="2 3" key="1">
    <citation type="submission" date="2015-10" db="EMBL/GenBank/DDBJ databases">
        <title>Full genome of DAOMC 229536 Phialocephala scopiformis, a fungal endophyte of spruce producing the potent anti-insectan compound rugulosin.</title>
        <authorList>
            <consortium name="DOE Joint Genome Institute"/>
            <person name="Walker A.K."/>
            <person name="Frasz S.L."/>
            <person name="Seifert K.A."/>
            <person name="Miller J.D."/>
            <person name="Mondo S.J."/>
            <person name="Labutti K."/>
            <person name="Lipzen A."/>
            <person name="Dockter R."/>
            <person name="Kennedy M."/>
            <person name="Grigoriev I.V."/>
            <person name="Spatafora J.W."/>
        </authorList>
    </citation>
    <scope>NUCLEOTIDE SEQUENCE [LARGE SCALE GENOMIC DNA]</scope>
    <source>
        <strain evidence="2 3">CBS 120377</strain>
    </source>
</reference>
<dbReference type="OrthoDB" id="2898509at2759"/>
<dbReference type="PANTHER" id="PTHR47534:SF3">
    <property type="entry name" value="ALCOHOL DEHYDROGENASE-LIKE C-TERMINAL DOMAIN-CONTAINING PROTEIN"/>
    <property type="match status" value="1"/>
</dbReference>
<dbReference type="GO" id="GO:0016491">
    <property type="term" value="F:oxidoreductase activity"/>
    <property type="evidence" value="ECO:0007669"/>
    <property type="project" value="UniProtKB-KW"/>
</dbReference>
<accession>A0A194X994</accession>
<dbReference type="Gene3D" id="3.40.50.720">
    <property type="entry name" value="NAD(P)-binding Rossmann-like Domain"/>
    <property type="match status" value="1"/>
</dbReference>
<dbReference type="InterPro" id="IPR002347">
    <property type="entry name" value="SDR_fam"/>
</dbReference>
<dbReference type="AlphaFoldDB" id="A0A194X994"/>
<dbReference type="RefSeq" id="XP_018071095.1">
    <property type="nucleotide sequence ID" value="XM_018211419.1"/>
</dbReference>
<organism evidence="2 3">
    <name type="scientific">Mollisia scopiformis</name>
    <name type="common">Conifer needle endophyte fungus</name>
    <name type="synonym">Phialocephala scopiformis</name>
    <dbReference type="NCBI Taxonomy" id="149040"/>
    <lineage>
        <taxon>Eukaryota</taxon>
        <taxon>Fungi</taxon>
        <taxon>Dikarya</taxon>
        <taxon>Ascomycota</taxon>
        <taxon>Pezizomycotina</taxon>
        <taxon>Leotiomycetes</taxon>
        <taxon>Helotiales</taxon>
        <taxon>Mollisiaceae</taxon>
        <taxon>Mollisia</taxon>
    </lineage>
</organism>
<dbReference type="InterPro" id="IPR036291">
    <property type="entry name" value="NAD(P)-bd_dom_sf"/>
</dbReference>
<dbReference type="Proteomes" id="UP000070700">
    <property type="component" value="Unassembled WGS sequence"/>
</dbReference>
<proteinExistence type="predicted"/>
<name>A0A194X994_MOLSC</name>
<dbReference type="InParanoid" id="A0A194X994"/>
<dbReference type="InterPro" id="IPR052228">
    <property type="entry name" value="Sec_Metab_Biosynth_Oxidored"/>
</dbReference>
<evidence type="ECO:0000256" key="1">
    <source>
        <dbReference type="ARBA" id="ARBA00023002"/>
    </source>
</evidence>
<keyword evidence="1" id="KW-0560">Oxidoreductase</keyword>
<dbReference type="KEGG" id="psco:LY89DRAFT_63501"/>
<protein>
    <submittedName>
        <fullName evidence="2">Uncharacterized protein</fullName>
    </submittedName>
</protein>